<comment type="catalytic activity">
    <reaction evidence="1 4">
        <text>chorismate = isochorismate</text>
        <dbReference type="Rhea" id="RHEA:18985"/>
        <dbReference type="ChEBI" id="CHEBI:29748"/>
        <dbReference type="ChEBI" id="CHEBI:29780"/>
        <dbReference type="EC" id="5.4.4.2"/>
    </reaction>
</comment>
<evidence type="ECO:0000313" key="6">
    <source>
        <dbReference type="EMBL" id="ABB23220.1"/>
    </source>
</evidence>
<comment type="pathway">
    <text evidence="4">Quinol/quinone metabolism; menaquinone biosynthesis.</text>
</comment>
<dbReference type="InterPro" id="IPR015890">
    <property type="entry name" value="Chorismate_C"/>
</dbReference>
<dbReference type="HAMAP" id="MF_01935">
    <property type="entry name" value="MenF"/>
    <property type="match status" value="1"/>
</dbReference>
<dbReference type="eggNOG" id="COG1169">
    <property type="taxonomic scope" value="Bacteria"/>
</dbReference>
<dbReference type="AlphaFoldDB" id="Q3B611"/>
<protein>
    <recommendedName>
        <fullName evidence="4">Isochorismate synthase MenF</fullName>
        <ecNumber evidence="4">5.4.4.2</ecNumber>
    </recommendedName>
    <alternativeName>
        <fullName evidence="4">Isochorismate mutase</fullName>
    </alternativeName>
</protein>
<keyword evidence="3 4" id="KW-0413">Isomerase</keyword>
<dbReference type="Pfam" id="PF00425">
    <property type="entry name" value="Chorismate_bind"/>
    <property type="match status" value="1"/>
</dbReference>
<dbReference type="EC" id="5.4.4.2" evidence="4"/>
<keyword evidence="4" id="KW-0474">Menaquinone biosynthesis</keyword>
<name>Q3B611_CHLL3</name>
<dbReference type="NCBIfam" id="TIGR00543">
    <property type="entry name" value="isochor_syn"/>
    <property type="match status" value="1"/>
</dbReference>
<evidence type="ECO:0000259" key="5">
    <source>
        <dbReference type="Pfam" id="PF00425"/>
    </source>
</evidence>
<accession>Q3B611</accession>
<dbReference type="OrthoDB" id="9806579at2"/>
<evidence type="ECO:0000256" key="1">
    <source>
        <dbReference type="ARBA" id="ARBA00000799"/>
    </source>
</evidence>
<keyword evidence="7" id="KW-1185">Reference proteome</keyword>
<dbReference type="GO" id="GO:0009234">
    <property type="term" value="P:menaquinone biosynthetic process"/>
    <property type="evidence" value="ECO:0007669"/>
    <property type="project" value="UniProtKB-UniRule"/>
</dbReference>
<feature type="binding site" evidence="4">
    <location>
        <position position="322"/>
    </location>
    <ligand>
        <name>Mg(2+)</name>
        <dbReference type="ChEBI" id="CHEBI:18420"/>
    </ligand>
</feature>
<dbReference type="GO" id="GO:0000287">
    <property type="term" value="F:magnesium ion binding"/>
    <property type="evidence" value="ECO:0007669"/>
    <property type="project" value="UniProtKB-UniRule"/>
</dbReference>
<comment type="pathway">
    <text evidence="4">Quinol/quinone metabolism; 1,4-dihydroxy-2-naphthoate biosynthesis; 1,4-dihydroxy-2-naphthoate from chorismate: step 1/7.</text>
</comment>
<comment type="cofactor">
    <cofactor evidence="4">
        <name>Mg(2+)</name>
        <dbReference type="ChEBI" id="CHEBI:18420"/>
    </cofactor>
</comment>
<proteinExistence type="inferred from homology"/>
<evidence type="ECO:0000256" key="2">
    <source>
        <dbReference type="ARBA" id="ARBA00005297"/>
    </source>
</evidence>
<gene>
    <name evidence="4" type="primary">menF</name>
    <name evidence="6" type="ordered locus">Plut_0332</name>
</gene>
<dbReference type="GO" id="GO:0008909">
    <property type="term" value="F:isochorismate synthase activity"/>
    <property type="evidence" value="ECO:0007669"/>
    <property type="project" value="UniProtKB-UniRule"/>
</dbReference>
<dbReference type="STRING" id="319225.Plut_0332"/>
<dbReference type="PANTHER" id="PTHR42839:SF2">
    <property type="entry name" value="ISOCHORISMATE SYNTHASE ENTC"/>
    <property type="match status" value="1"/>
</dbReference>
<dbReference type="Gene3D" id="3.60.120.10">
    <property type="entry name" value="Anthranilate synthase"/>
    <property type="match status" value="1"/>
</dbReference>
<dbReference type="Proteomes" id="UP000002709">
    <property type="component" value="Chromosome"/>
</dbReference>
<comment type="similarity">
    <text evidence="2 4">Belongs to the isochorismate synthase family.</text>
</comment>
<feature type="active site" description="Proton donor" evidence="4">
    <location>
        <position position="278"/>
    </location>
</feature>
<dbReference type="UniPathway" id="UPA01057">
    <property type="reaction ID" value="UER00163"/>
</dbReference>
<dbReference type="InterPro" id="IPR004561">
    <property type="entry name" value="IsoChor_synthase"/>
</dbReference>
<reference evidence="7" key="1">
    <citation type="submission" date="2005-08" db="EMBL/GenBank/DDBJ databases">
        <title>Complete sequence of Pelodictyon luteolum DSM 273.</title>
        <authorList>
            <consortium name="US DOE Joint Genome Institute"/>
            <person name="Copeland A."/>
            <person name="Lucas S."/>
            <person name="Lapidus A."/>
            <person name="Barry K."/>
            <person name="Detter J.C."/>
            <person name="Glavina T."/>
            <person name="Hammon N."/>
            <person name="Israni S."/>
            <person name="Pitluck S."/>
            <person name="Bryant D."/>
            <person name="Schmutz J."/>
            <person name="Larimer F."/>
            <person name="Land M."/>
            <person name="Kyrpides N."/>
            <person name="Ivanova N."/>
            <person name="Richardson P."/>
        </authorList>
    </citation>
    <scope>NUCLEOTIDE SEQUENCE [LARGE SCALE GENOMIC DNA]</scope>
    <source>
        <strain evidence="7">DSM 273 / BCRC 81028 / 2530</strain>
    </source>
</reference>
<dbReference type="EMBL" id="CP000096">
    <property type="protein sequence ID" value="ABB23220.1"/>
    <property type="molecule type" value="Genomic_DNA"/>
</dbReference>
<keyword evidence="4" id="KW-0479">Metal-binding</keyword>
<dbReference type="KEGG" id="plt:Plut_0332"/>
<dbReference type="PANTHER" id="PTHR42839">
    <property type="entry name" value="ISOCHORISMATE SYNTHASE ENTC"/>
    <property type="match status" value="1"/>
</dbReference>
<dbReference type="HOGENOM" id="CLU_006493_8_4_10"/>
<comment type="function">
    <text evidence="4">Catalyzes the conversion of chorismate to isochorismate.</text>
</comment>
<feature type="active site" description="Proton acceptor" evidence="4">
    <location>
        <position position="228"/>
    </location>
</feature>
<feature type="binding site" evidence="4">
    <location>
        <position position="457"/>
    </location>
    <ligand>
        <name>Mg(2+)</name>
        <dbReference type="ChEBI" id="CHEBI:18420"/>
    </ligand>
</feature>
<feature type="domain" description="Chorismate-utilising enzyme C-terminal" evidence="5">
    <location>
        <begin position="207"/>
        <end position="461"/>
    </location>
</feature>
<dbReference type="SUPFAM" id="SSF56322">
    <property type="entry name" value="ADC synthase"/>
    <property type="match status" value="1"/>
</dbReference>
<dbReference type="InterPro" id="IPR005801">
    <property type="entry name" value="ADC_synthase"/>
</dbReference>
<keyword evidence="4" id="KW-0460">Magnesium</keyword>
<evidence type="ECO:0000256" key="3">
    <source>
        <dbReference type="ARBA" id="ARBA00023235"/>
    </source>
</evidence>
<evidence type="ECO:0000256" key="4">
    <source>
        <dbReference type="HAMAP-Rule" id="MF_01935"/>
    </source>
</evidence>
<organism evidence="6 7">
    <name type="scientific">Chlorobium luteolum (strain DSM 273 / BCRC 81028 / 2530)</name>
    <name type="common">Pelodictyon luteolum</name>
    <dbReference type="NCBI Taxonomy" id="319225"/>
    <lineage>
        <taxon>Bacteria</taxon>
        <taxon>Pseudomonadati</taxon>
        <taxon>Chlorobiota</taxon>
        <taxon>Chlorobiia</taxon>
        <taxon>Chlorobiales</taxon>
        <taxon>Chlorobiaceae</taxon>
        <taxon>Chlorobium/Pelodictyon group</taxon>
        <taxon>Pelodictyon</taxon>
    </lineage>
</organism>
<dbReference type="UniPathway" id="UPA00079"/>
<dbReference type="InterPro" id="IPR034681">
    <property type="entry name" value="MenF"/>
</dbReference>
<evidence type="ECO:0000313" key="7">
    <source>
        <dbReference type="Proteomes" id="UP000002709"/>
    </source>
</evidence>
<sequence>MSDHHIIITPTETPLPIAQAAEAIQTALQQHGRDGANPLHPPGTLMLFRQPLQPSDPAKWLAAQNIRPRIFWRNREQDYAAAGIGVADRITYSGREQNSSAFRILGESMAQKSRAARYFGGISFNNIEQQDHDWKNFPAFSFILPLLELSMENGACTLTCHILAGTPDETLARIEDARTLIASLPSDAGDNGERLPAVTGRSCSPDREGWIRNCGKAIATFEDGSTEKIMLARKTTLEFASACNPMLFLLRHPYPQNSTYRFYFEPEEGCAFLSFTPERLYRRDGSRLLTEALAGTCSKEGADLTDEHASRALLGSEKDIREHRFVKDMIYNELLPACSQIEMEDEVQVLQLNRLAHLYTRCSAVLKPECTDDGEVLSILHPTPAVGGVPKEEAMRHIMELEPFSRGWYAAPVGWIMRDAAEFAVGIRSALVNGTTASLYSGAGLVRGSDPELEWDEVEQKIGDLLAITEDKA</sequence>
<dbReference type="RefSeq" id="WP_011357095.1">
    <property type="nucleotide sequence ID" value="NC_007512.1"/>
</dbReference>